<dbReference type="GO" id="GO:0061630">
    <property type="term" value="F:ubiquitin protein ligase activity"/>
    <property type="evidence" value="ECO:0007669"/>
    <property type="project" value="TreeGrafter"/>
</dbReference>
<comment type="caution">
    <text evidence="7">The sequence shown here is derived from an EMBL/GenBank/DDBJ whole genome shotgun (WGS) entry which is preliminary data.</text>
</comment>
<evidence type="ECO:0000256" key="4">
    <source>
        <dbReference type="PROSITE-ProRule" id="PRU00175"/>
    </source>
</evidence>
<dbReference type="SMART" id="SM00184">
    <property type="entry name" value="RING"/>
    <property type="match status" value="1"/>
</dbReference>
<name>A0A8J5ITT3_9STRA</name>
<dbReference type="SMART" id="SM00744">
    <property type="entry name" value="RINGv"/>
    <property type="match status" value="1"/>
</dbReference>
<dbReference type="Proteomes" id="UP000709295">
    <property type="component" value="Unassembled WGS sequence"/>
</dbReference>
<dbReference type="InterPro" id="IPR051834">
    <property type="entry name" value="RING_finger_E3_ligase"/>
</dbReference>
<feature type="domain" description="RING-type" evidence="6">
    <location>
        <begin position="160"/>
        <end position="201"/>
    </location>
</feature>
<evidence type="ECO:0000259" key="6">
    <source>
        <dbReference type="PROSITE" id="PS50089"/>
    </source>
</evidence>
<dbReference type="Pfam" id="PF13639">
    <property type="entry name" value="zf-RING_2"/>
    <property type="match status" value="1"/>
</dbReference>
<dbReference type="CDD" id="cd16454">
    <property type="entry name" value="RING-H2_PA-TM-RING"/>
    <property type="match status" value="1"/>
</dbReference>
<dbReference type="PANTHER" id="PTHR45931:SF3">
    <property type="entry name" value="RING ZINC FINGER-CONTAINING PROTEIN"/>
    <property type="match status" value="1"/>
</dbReference>
<feature type="compositionally biased region" description="Polar residues" evidence="5">
    <location>
        <begin position="141"/>
        <end position="153"/>
    </location>
</feature>
<keyword evidence="2 4" id="KW-0863">Zinc-finger</keyword>
<dbReference type="PROSITE" id="PS50089">
    <property type="entry name" value="ZF_RING_2"/>
    <property type="match status" value="1"/>
</dbReference>
<dbReference type="GO" id="GO:0008270">
    <property type="term" value="F:zinc ion binding"/>
    <property type="evidence" value="ECO:0007669"/>
    <property type="project" value="UniProtKB-KW"/>
</dbReference>
<dbReference type="EMBL" id="JAENGY010000275">
    <property type="protein sequence ID" value="KAG6967368.1"/>
    <property type="molecule type" value="Genomic_DNA"/>
</dbReference>
<evidence type="ECO:0000256" key="2">
    <source>
        <dbReference type="ARBA" id="ARBA00022771"/>
    </source>
</evidence>
<evidence type="ECO:0000256" key="3">
    <source>
        <dbReference type="ARBA" id="ARBA00022833"/>
    </source>
</evidence>
<organism evidence="7 8">
    <name type="scientific">Phytophthora aleatoria</name>
    <dbReference type="NCBI Taxonomy" id="2496075"/>
    <lineage>
        <taxon>Eukaryota</taxon>
        <taxon>Sar</taxon>
        <taxon>Stramenopiles</taxon>
        <taxon>Oomycota</taxon>
        <taxon>Peronosporomycetes</taxon>
        <taxon>Peronosporales</taxon>
        <taxon>Peronosporaceae</taxon>
        <taxon>Phytophthora</taxon>
    </lineage>
</organism>
<evidence type="ECO:0000256" key="5">
    <source>
        <dbReference type="SAM" id="MobiDB-lite"/>
    </source>
</evidence>
<dbReference type="InterPro" id="IPR011016">
    <property type="entry name" value="Znf_RING-CH"/>
</dbReference>
<protein>
    <recommendedName>
        <fullName evidence="6">RING-type domain-containing protein</fullName>
    </recommendedName>
</protein>
<dbReference type="GO" id="GO:0005634">
    <property type="term" value="C:nucleus"/>
    <property type="evidence" value="ECO:0007669"/>
    <property type="project" value="TreeGrafter"/>
</dbReference>
<feature type="region of interest" description="Disordered" evidence="5">
    <location>
        <begin position="132"/>
        <end position="153"/>
    </location>
</feature>
<dbReference type="InterPro" id="IPR001841">
    <property type="entry name" value="Znf_RING"/>
</dbReference>
<reference evidence="7" key="1">
    <citation type="submission" date="2021-01" db="EMBL/GenBank/DDBJ databases">
        <title>Phytophthora aleatoria, a newly-described species from Pinus radiata is distinct from Phytophthora cactorum isolates based on comparative genomics.</title>
        <authorList>
            <person name="Mcdougal R."/>
            <person name="Panda P."/>
            <person name="Williams N."/>
            <person name="Studholme D.J."/>
        </authorList>
    </citation>
    <scope>NUCLEOTIDE SEQUENCE</scope>
    <source>
        <strain evidence="7">NZFS 4037</strain>
    </source>
</reference>
<keyword evidence="1" id="KW-0479">Metal-binding</keyword>
<proteinExistence type="predicted"/>
<dbReference type="PANTHER" id="PTHR45931">
    <property type="entry name" value="SI:CH211-59O9.10"/>
    <property type="match status" value="1"/>
</dbReference>
<accession>A0A8J5ITT3</accession>
<evidence type="ECO:0000313" key="8">
    <source>
        <dbReference type="Proteomes" id="UP000709295"/>
    </source>
</evidence>
<gene>
    <name evidence="7" type="ORF">JG688_00006363</name>
</gene>
<evidence type="ECO:0000256" key="1">
    <source>
        <dbReference type="ARBA" id="ARBA00022723"/>
    </source>
</evidence>
<sequence>MFSSRGATQSAKGKRKAIRSGPASVVLDTLANKVQADSFEQYADVDTISEMEYHVVSIVQSVDPDGDILGDFGNDELWCVKGDVMALLTPQFTNPLITQDMGSYLLRAAQMRGAAVVRGVTKERLDQLRITKYNRAERNPESPTQLSPASVGSTENEDVCPICLIEFEDGEDVRNLPCKHIFHVACIDEWLKRNTSCPMCKSNVDLDAVNITVENPPAPARGGAVVTPVTTSS</sequence>
<dbReference type="AlphaFoldDB" id="A0A8J5ITT3"/>
<evidence type="ECO:0000313" key="7">
    <source>
        <dbReference type="EMBL" id="KAG6967368.1"/>
    </source>
</evidence>
<dbReference type="GO" id="GO:0006511">
    <property type="term" value="P:ubiquitin-dependent protein catabolic process"/>
    <property type="evidence" value="ECO:0007669"/>
    <property type="project" value="TreeGrafter"/>
</dbReference>
<keyword evidence="3" id="KW-0862">Zinc</keyword>
<keyword evidence="8" id="KW-1185">Reference proteome</keyword>